<evidence type="ECO:0000313" key="2">
    <source>
        <dbReference type="Proteomes" id="UP000054217"/>
    </source>
</evidence>
<reference evidence="2" key="2">
    <citation type="submission" date="2015-01" db="EMBL/GenBank/DDBJ databases">
        <title>Evolutionary Origins and Diversification of the Mycorrhizal Mutualists.</title>
        <authorList>
            <consortium name="DOE Joint Genome Institute"/>
            <consortium name="Mycorrhizal Genomics Consortium"/>
            <person name="Kohler A."/>
            <person name="Kuo A."/>
            <person name="Nagy L.G."/>
            <person name="Floudas D."/>
            <person name="Copeland A."/>
            <person name="Barry K.W."/>
            <person name="Cichocki N."/>
            <person name="Veneault-Fourrey C."/>
            <person name="LaButti K."/>
            <person name="Lindquist E.A."/>
            <person name="Lipzen A."/>
            <person name="Lundell T."/>
            <person name="Morin E."/>
            <person name="Murat C."/>
            <person name="Riley R."/>
            <person name="Ohm R."/>
            <person name="Sun H."/>
            <person name="Tunlid A."/>
            <person name="Henrissat B."/>
            <person name="Grigoriev I.V."/>
            <person name="Hibbett D.S."/>
            <person name="Martin F."/>
        </authorList>
    </citation>
    <scope>NUCLEOTIDE SEQUENCE [LARGE SCALE GENOMIC DNA]</scope>
    <source>
        <strain evidence="2">Marx 270</strain>
    </source>
</reference>
<dbReference type="OrthoDB" id="2770090at2759"/>
<evidence type="ECO:0000313" key="1">
    <source>
        <dbReference type="EMBL" id="KIO13972.1"/>
    </source>
</evidence>
<keyword evidence="2" id="KW-1185">Reference proteome</keyword>
<reference evidence="1 2" key="1">
    <citation type="submission" date="2014-04" db="EMBL/GenBank/DDBJ databases">
        <authorList>
            <consortium name="DOE Joint Genome Institute"/>
            <person name="Kuo A."/>
            <person name="Kohler A."/>
            <person name="Costa M.D."/>
            <person name="Nagy L.G."/>
            <person name="Floudas D."/>
            <person name="Copeland A."/>
            <person name="Barry K.W."/>
            <person name="Cichocki N."/>
            <person name="Veneault-Fourrey C."/>
            <person name="LaButti K."/>
            <person name="Lindquist E.A."/>
            <person name="Lipzen A."/>
            <person name="Lundell T."/>
            <person name="Morin E."/>
            <person name="Murat C."/>
            <person name="Sun H."/>
            <person name="Tunlid A."/>
            <person name="Henrissat B."/>
            <person name="Grigoriev I.V."/>
            <person name="Hibbett D.S."/>
            <person name="Martin F."/>
            <person name="Nordberg H.P."/>
            <person name="Cantor M.N."/>
            <person name="Hua S.X."/>
        </authorList>
    </citation>
    <scope>NUCLEOTIDE SEQUENCE [LARGE SCALE GENOMIC DNA]</scope>
    <source>
        <strain evidence="1 2">Marx 270</strain>
    </source>
</reference>
<protein>
    <submittedName>
        <fullName evidence="1">Uncharacterized protein</fullName>
    </submittedName>
</protein>
<dbReference type="AlphaFoldDB" id="A0A0C3KWS6"/>
<proteinExistence type="predicted"/>
<gene>
    <name evidence="1" type="ORF">M404DRAFT_992226</name>
</gene>
<organism evidence="1 2">
    <name type="scientific">Pisolithus tinctorius Marx 270</name>
    <dbReference type="NCBI Taxonomy" id="870435"/>
    <lineage>
        <taxon>Eukaryota</taxon>
        <taxon>Fungi</taxon>
        <taxon>Dikarya</taxon>
        <taxon>Basidiomycota</taxon>
        <taxon>Agaricomycotina</taxon>
        <taxon>Agaricomycetes</taxon>
        <taxon>Agaricomycetidae</taxon>
        <taxon>Boletales</taxon>
        <taxon>Sclerodermatineae</taxon>
        <taxon>Pisolithaceae</taxon>
        <taxon>Pisolithus</taxon>
    </lineage>
</organism>
<sequence length="192" mass="22455">MQPLPASFKALYRLILRATSASVLHKTSARKNVVKLWRPTFDNAAQFIRVLESRQSSSAVCQRHKALLDIWQRRMDNTLTFLLSSAQSRSLPHKVIRNANILSGTHRIWVRENYYRGIKQWNPQRPPTACEYDPRSLLPKDRRTMNLRAKTREGKKVNELCWNALGEVVRMAEARHDLSLGRHRVKAWVFER</sequence>
<accession>A0A0C3KWS6</accession>
<dbReference type="HOGENOM" id="CLU_120113_0_0_1"/>
<name>A0A0C3KWS6_PISTI</name>
<dbReference type="InParanoid" id="A0A0C3KWS6"/>
<dbReference type="EMBL" id="KN831945">
    <property type="protein sequence ID" value="KIO13972.1"/>
    <property type="molecule type" value="Genomic_DNA"/>
</dbReference>
<dbReference type="Proteomes" id="UP000054217">
    <property type="component" value="Unassembled WGS sequence"/>
</dbReference>